<dbReference type="FunFam" id="3.90.70.10:FF:000119">
    <property type="entry name" value="Ubiquitin specific peptidase 36"/>
    <property type="match status" value="1"/>
</dbReference>
<reference evidence="2" key="3">
    <citation type="submission" date="2025-09" db="UniProtKB">
        <authorList>
            <consortium name="Ensembl"/>
        </authorList>
    </citation>
    <scope>IDENTIFICATION</scope>
</reference>
<dbReference type="AlphaFoldDB" id="A0A672V554"/>
<dbReference type="SUPFAM" id="SSF54001">
    <property type="entry name" value="Cysteine proteinases"/>
    <property type="match status" value="1"/>
</dbReference>
<dbReference type="PROSITE" id="PS50235">
    <property type="entry name" value="USP_3"/>
    <property type="match status" value="1"/>
</dbReference>
<dbReference type="InParanoid" id="A0A672V554"/>
<evidence type="ECO:0000313" key="3">
    <source>
        <dbReference type="Proteomes" id="UP000472266"/>
    </source>
</evidence>
<sequence length="369" mass="39676">MRVCSSAVIKRGKDLPPAPPCPGQAPVCPSTLRPQDLVSPDSVFWGVRSALEDEPLPCAHLACLRSGSGQPGWRWVQALPCCLEACTCPWGWQRIHEPAGAHASGAAAWGLLGQGLWRPPGGCYHHSFSSSLNPPASGRSSGPRGRDPCAPEGALPHGALCMKWEKVHRISAGLHHLGNMCFLNSTVQCLTYTPPLGSYLLSKEHSCDQSSFCMICIIQNHVAQAFANSGSVTEPTAFVRDLEKRPQHMRFGQQEDVHEFLRYTIEATHLLATLAVPVHSGIASLPLCQAVGPGAPIPGLKLGTMAGAGWCARVCSLLFPLQWSVCHARASRTLANLFWTWCWRSGYCGEPGIQYLSSPGAKFLLSAAT</sequence>
<reference evidence="2 3" key="1">
    <citation type="submission" date="2019-11" db="EMBL/GenBank/DDBJ databases">
        <title>Strigops habroptila (kakapo) genome, bStrHab1, primary haplotype, v2.</title>
        <authorList>
            <person name="Jarvis E.D."/>
            <person name="Howard J."/>
            <person name="Rhie A."/>
            <person name="Phillippy A."/>
            <person name="Korlach J."/>
            <person name="Digby A."/>
            <person name="Iorns D."/>
            <person name="Eason D."/>
            <person name="Robertson B."/>
            <person name="Raemaekers T."/>
            <person name="Howe K."/>
            <person name="Lewin H."/>
            <person name="Damas J."/>
            <person name="Hastie A."/>
            <person name="Tracey A."/>
            <person name="Chow W."/>
            <person name="Fedrigo O."/>
        </authorList>
    </citation>
    <scope>NUCLEOTIDE SEQUENCE [LARGE SCALE GENOMIC DNA]</scope>
</reference>
<dbReference type="InterPro" id="IPR028889">
    <property type="entry name" value="USP"/>
</dbReference>
<organism evidence="2 3">
    <name type="scientific">Strigops habroptila</name>
    <name type="common">Kakapo</name>
    <dbReference type="NCBI Taxonomy" id="2489341"/>
    <lineage>
        <taxon>Eukaryota</taxon>
        <taxon>Metazoa</taxon>
        <taxon>Chordata</taxon>
        <taxon>Craniata</taxon>
        <taxon>Vertebrata</taxon>
        <taxon>Euteleostomi</taxon>
        <taxon>Archelosauria</taxon>
        <taxon>Archosauria</taxon>
        <taxon>Dinosauria</taxon>
        <taxon>Saurischia</taxon>
        <taxon>Theropoda</taxon>
        <taxon>Coelurosauria</taxon>
        <taxon>Aves</taxon>
        <taxon>Neognathae</taxon>
        <taxon>Neoaves</taxon>
        <taxon>Telluraves</taxon>
        <taxon>Australaves</taxon>
        <taxon>Psittaciformes</taxon>
        <taxon>Psittacidae</taxon>
        <taxon>Strigops</taxon>
    </lineage>
</organism>
<keyword evidence="3" id="KW-1185">Reference proteome</keyword>
<evidence type="ECO:0000313" key="2">
    <source>
        <dbReference type="Ensembl" id="ENSSHBP00005022911.1"/>
    </source>
</evidence>
<dbReference type="InterPro" id="IPR001394">
    <property type="entry name" value="Peptidase_C19_UCH"/>
</dbReference>
<dbReference type="Gene3D" id="3.90.70.10">
    <property type="entry name" value="Cysteine proteinases"/>
    <property type="match status" value="1"/>
</dbReference>
<dbReference type="InterPro" id="IPR018200">
    <property type="entry name" value="USP_CS"/>
</dbReference>
<dbReference type="GO" id="GO:0004843">
    <property type="term" value="F:cysteine-type deubiquitinase activity"/>
    <property type="evidence" value="ECO:0007669"/>
    <property type="project" value="InterPro"/>
</dbReference>
<dbReference type="GeneTree" id="ENSGT00940000157948"/>
<dbReference type="GO" id="GO:0016579">
    <property type="term" value="P:protein deubiquitination"/>
    <property type="evidence" value="ECO:0007669"/>
    <property type="project" value="InterPro"/>
</dbReference>
<dbReference type="InterPro" id="IPR038765">
    <property type="entry name" value="Papain-like_cys_pep_sf"/>
</dbReference>
<dbReference type="GO" id="GO:0005829">
    <property type="term" value="C:cytosol"/>
    <property type="evidence" value="ECO:0007669"/>
    <property type="project" value="TreeGrafter"/>
</dbReference>
<dbReference type="InterPro" id="IPR050164">
    <property type="entry name" value="Peptidase_C19"/>
</dbReference>
<evidence type="ECO:0000259" key="1">
    <source>
        <dbReference type="PROSITE" id="PS50235"/>
    </source>
</evidence>
<dbReference type="PANTHER" id="PTHR24006">
    <property type="entry name" value="UBIQUITIN CARBOXYL-TERMINAL HYDROLASE"/>
    <property type="match status" value="1"/>
</dbReference>
<dbReference type="Ensembl" id="ENSSHBT00005027258.1">
    <property type="protein sequence ID" value="ENSSHBP00005022911.1"/>
    <property type="gene ID" value="ENSSHBG00005019237.1"/>
</dbReference>
<dbReference type="GO" id="GO:0005634">
    <property type="term" value="C:nucleus"/>
    <property type="evidence" value="ECO:0007669"/>
    <property type="project" value="TreeGrafter"/>
</dbReference>
<feature type="domain" description="USP" evidence="1">
    <location>
        <begin position="172"/>
        <end position="369"/>
    </location>
</feature>
<protein>
    <recommendedName>
        <fullName evidence="1">USP domain-containing protein</fullName>
    </recommendedName>
</protein>
<dbReference type="GO" id="GO:0042981">
    <property type="term" value="P:regulation of apoptotic process"/>
    <property type="evidence" value="ECO:0007669"/>
    <property type="project" value="TreeGrafter"/>
</dbReference>
<reference evidence="2" key="2">
    <citation type="submission" date="2025-08" db="UniProtKB">
        <authorList>
            <consortium name="Ensembl"/>
        </authorList>
    </citation>
    <scope>IDENTIFICATION</scope>
</reference>
<dbReference type="Pfam" id="PF00443">
    <property type="entry name" value="UCH"/>
    <property type="match status" value="1"/>
</dbReference>
<dbReference type="PROSITE" id="PS00972">
    <property type="entry name" value="USP_1"/>
    <property type="match status" value="1"/>
</dbReference>
<name>A0A672V554_STRHB</name>
<dbReference type="Proteomes" id="UP000472266">
    <property type="component" value="Chromosome 4"/>
</dbReference>
<accession>A0A672V554</accession>
<dbReference type="PANTHER" id="PTHR24006:SF653">
    <property type="entry name" value="UBIQUITIN CARBOXYL-TERMINAL HYDROLASE 36"/>
    <property type="match status" value="1"/>
</dbReference>
<proteinExistence type="predicted"/>